<keyword evidence="1" id="KW-0378">Hydrolase</keyword>
<proteinExistence type="predicted"/>
<evidence type="ECO:0000313" key="1">
    <source>
        <dbReference type="EMBL" id="HGT37727.1"/>
    </source>
</evidence>
<comment type="caution">
    <text evidence="1">The sequence shown here is derived from an EMBL/GenBank/DDBJ whole genome shotgun (WGS) entry which is preliminary data.</text>
</comment>
<dbReference type="Pfam" id="PF04555">
    <property type="entry name" value="XhoI"/>
    <property type="match status" value="1"/>
</dbReference>
<keyword evidence="1" id="KW-0540">Nuclease</keyword>
<dbReference type="GO" id="GO:0003677">
    <property type="term" value="F:DNA binding"/>
    <property type="evidence" value="ECO:0007669"/>
    <property type="project" value="InterPro"/>
</dbReference>
<protein>
    <submittedName>
        <fullName evidence="1">Restriction endonuclease</fullName>
    </submittedName>
</protein>
<sequence length="246" mass="27365">MAVSHDDLMNGLRGAVRHFWKTRKRQAKAQGAKSGERDRGARSAVTGGAHLDGFAELIRKLIVDAGISHTAVHRRTRVELPGYYRAEKKWDLVVVVDGRLFATVEFKAQVGPSFGNNYNNRTEEALGNATDYWAAYREGAFKASPKPWLGYLMLLEDTAGSTRPVSVAEPHFPVFDEFRDASYAKRYEILLTKMVRERLYDAASLILSPSNAGRTGAFSEPCAELTFANFAESLVARAIAYSRTQK</sequence>
<keyword evidence="1" id="KW-0255">Endonuclease</keyword>
<gene>
    <name evidence="1" type="ORF">ENS64_00430</name>
</gene>
<organism evidence="1">
    <name type="scientific">Schlesneria paludicola</name>
    <dbReference type="NCBI Taxonomy" id="360056"/>
    <lineage>
        <taxon>Bacteria</taxon>
        <taxon>Pseudomonadati</taxon>
        <taxon>Planctomycetota</taxon>
        <taxon>Planctomycetia</taxon>
        <taxon>Planctomycetales</taxon>
        <taxon>Planctomycetaceae</taxon>
        <taxon>Schlesneria</taxon>
    </lineage>
</organism>
<dbReference type="GO" id="GO:0009307">
    <property type="term" value="P:DNA restriction-modification system"/>
    <property type="evidence" value="ECO:0007669"/>
    <property type="project" value="InterPro"/>
</dbReference>
<accession>A0A7C4QKY8</accession>
<reference evidence="1" key="1">
    <citation type="journal article" date="2020" name="mSystems">
        <title>Genome- and Community-Level Interaction Insights into Carbon Utilization and Element Cycling Functions of Hydrothermarchaeota in Hydrothermal Sediment.</title>
        <authorList>
            <person name="Zhou Z."/>
            <person name="Liu Y."/>
            <person name="Xu W."/>
            <person name="Pan J."/>
            <person name="Luo Z.H."/>
            <person name="Li M."/>
        </authorList>
    </citation>
    <scope>NUCLEOTIDE SEQUENCE [LARGE SCALE GENOMIC DNA]</scope>
    <source>
        <strain evidence="1">SpSt-508</strain>
    </source>
</reference>
<dbReference type="AlphaFoldDB" id="A0A7C4QKY8"/>
<name>A0A7C4QKY8_9PLAN</name>
<dbReference type="InterPro" id="IPR007636">
    <property type="entry name" value="Restrct_endonuc_II_XhoI"/>
</dbReference>
<dbReference type="EMBL" id="DSVQ01000001">
    <property type="protein sequence ID" value="HGT37727.1"/>
    <property type="molecule type" value="Genomic_DNA"/>
</dbReference>
<dbReference type="GO" id="GO:0009036">
    <property type="term" value="F:type II site-specific deoxyribonuclease activity"/>
    <property type="evidence" value="ECO:0007669"/>
    <property type="project" value="InterPro"/>
</dbReference>